<organism evidence="1 2">
    <name type="scientific">Paramecium octaurelia</name>
    <dbReference type="NCBI Taxonomy" id="43137"/>
    <lineage>
        <taxon>Eukaryota</taxon>
        <taxon>Sar</taxon>
        <taxon>Alveolata</taxon>
        <taxon>Ciliophora</taxon>
        <taxon>Intramacronucleata</taxon>
        <taxon>Oligohymenophorea</taxon>
        <taxon>Peniculida</taxon>
        <taxon>Parameciidae</taxon>
        <taxon>Paramecium</taxon>
    </lineage>
</organism>
<sequence length="87" mass="10351">MRLRCCKKKKILKFKHLMIAIIRTKGCLYAFTIIDSYKIQTRIDLLSQYTQIVAPDFNLMILSDKMNSKEIVELSLNKLNYKLIYFI</sequence>
<keyword evidence="2" id="KW-1185">Reference proteome</keyword>
<dbReference type="Proteomes" id="UP000683925">
    <property type="component" value="Unassembled WGS sequence"/>
</dbReference>
<evidence type="ECO:0000313" key="1">
    <source>
        <dbReference type="EMBL" id="CAD8132541.1"/>
    </source>
</evidence>
<accession>A0A8S1RU56</accession>
<reference evidence="1" key="1">
    <citation type="submission" date="2021-01" db="EMBL/GenBank/DDBJ databases">
        <authorList>
            <consortium name="Genoscope - CEA"/>
            <person name="William W."/>
        </authorList>
    </citation>
    <scope>NUCLEOTIDE SEQUENCE</scope>
</reference>
<dbReference type="EMBL" id="CAJJDP010000001">
    <property type="protein sequence ID" value="CAD8132541.1"/>
    <property type="molecule type" value="Genomic_DNA"/>
</dbReference>
<protein>
    <submittedName>
        <fullName evidence="1">Uncharacterized protein</fullName>
    </submittedName>
</protein>
<name>A0A8S1RU56_PAROT</name>
<dbReference type="AlphaFoldDB" id="A0A8S1RU56"/>
<comment type="caution">
    <text evidence="1">The sequence shown here is derived from an EMBL/GenBank/DDBJ whole genome shotgun (WGS) entry which is preliminary data.</text>
</comment>
<proteinExistence type="predicted"/>
<evidence type="ECO:0000313" key="2">
    <source>
        <dbReference type="Proteomes" id="UP000683925"/>
    </source>
</evidence>
<gene>
    <name evidence="1" type="ORF">POCTA_138.1.T0030493</name>
</gene>